<name>A0A3S0J5W1_9BACI</name>
<sequence>MDERFTTKKASHNYNTRKRDLPSLPYIMKQTWTDSLFIHYPVNQQVLQKYVPDVLPIDTYDGMGWISVVPYLTSSMKLRGFPSIPGARQFPGYNVRTYVIVNGRPGIYFFSLTAANLIASTAARFFFRLPYYYLEIYMDNHNELVNFHSKSIKNSGAQLICNYKPISKPNPAAKGSLDEWLVERYCLFTITKKGVPLRCNILHRSWLLQDVEVEIHKNTILSALNISPATNEVIMHFSKRADVSIWPLVPAIYS</sequence>
<dbReference type="PANTHER" id="PTHR39186:SF1">
    <property type="entry name" value="DUF2071 DOMAIN-CONTAINING PROTEIN"/>
    <property type="match status" value="1"/>
</dbReference>
<evidence type="ECO:0000313" key="1">
    <source>
        <dbReference type="EMBL" id="RTQ96095.1"/>
    </source>
</evidence>
<proteinExistence type="predicted"/>
<dbReference type="SUPFAM" id="SSF160104">
    <property type="entry name" value="Acetoacetate decarboxylase-like"/>
    <property type="match status" value="1"/>
</dbReference>
<dbReference type="Pfam" id="PF09844">
    <property type="entry name" value="DUF2071"/>
    <property type="match status" value="1"/>
</dbReference>
<dbReference type="PANTHER" id="PTHR39186">
    <property type="entry name" value="DUF2071 FAMILY PROTEIN"/>
    <property type="match status" value="1"/>
</dbReference>
<dbReference type="EMBL" id="RXNR01000003">
    <property type="protein sequence ID" value="RTQ96095.1"/>
    <property type="molecule type" value="Genomic_DNA"/>
</dbReference>
<gene>
    <name evidence="1" type="ORF">EKG35_01625</name>
</gene>
<comment type="caution">
    <text evidence="1">The sequence shown here is derived from an EMBL/GenBank/DDBJ whole genome shotgun (WGS) entry which is preliminary data.</text>
</comment>
<dbReference type="AlphaFoldDB" id="A0A3S0J5W1"/>
<evidence type="ECO:0000313" key="2">
    <source>
        <dbReference type="Proteomes" id="UP000276349"/>
    </source>
</evidence>
<dbReference type="OrthoDB" id="150993at2"/>
<protein>
    <submittedName>
        <fullName evidence="1">DUF2071 domain-containing protein</fullName>
    </submittedName>
</protein>
<dbReference type="InterPro" id="IPR018644">
    <property type="entry name" value="DUF2071"/>
</dbReference>
<keyword evidence="2" id="KW-1185">Reference proteome</keyword>
<dbReference type="Proteomes" id="UP000276349">
    <property type="component" value="Unassembled WGS sequence"/>
</dbReference>
<accession>A0A3S0J5W1</accession>
<reference evidence="1 2" key="1">
    <citation type="submission" date="2018-12" db="EMBL/GenBank/DDBJ databases">
        <authorList>
            <person name="Yu L."/>
        </authorList>
    </citation>
    <scope>NUCLEOTIDE SEQUENCE [LARGE SCALE GENOMIC DNA]</scope>
    <source>
        <strain evidence="1 2">S5H2222</strain>
    </source>
</reference>
<dbReference type="InterPro" id="IPR023375">
    <property type="entry name" value="ADC_dom_sf"/>
</dbReference>
<dbReference type="RefSeq" id="WP_126292568.1">
    <property type="nucleotide sequence ID" value="NZ_CP155468.1"/>
</dbReference>
<organism evidence="1 2">
    <name type="scientific">Lysinibacillus telephonicus</name>
    <dbReference type="NCBI Taxonomy" id="1714840"/>
    <lineage>
        <taxon>Bacteria</taxon>
        <taxon>Bacillati</taxon>
        <taxon>Bacillota</taxon>
        <taxon>Bacilli</taxon>
        <taxon>Bacillales</taxon>
        <taxon>Bacillaceae</taxon>
        <taxon>Lysinibacillus</taxon>
    </lineage>
</organism>